<feature type="region of interest" description="Disordered" evidence="7">
    <location>
        <begin position="1"/>
        <end position="25"/>
    </location>
</feature>
<comment type="similarity">
    <text evidence="5 6">Belongs to the TRAFAC class myosin-kinesin ATPase superfamily. Kinesin family.</text>
</comment>
<evidence type="ECO:0000256" key="1">
    <source>
        <dbReference type="ARBA" id="ARBA00022741"/>
    </source>
</evidence>
<dbReference type="InterPro" id="IPR001752">
    <property type="entry name" value="Kinesin_motor_dom"/>
</dbReference>
<dbReference type="PROSITE" id="PS00411">
    <property type="entry name" value="KINESIN_MOTOR_1"/>
    <property type="match status" value="1"/>
</dbReference>
<evidence type="ECO:0000313" key="10">
    <source>
        <dbReference type="Proteomes" id="UP001255856"/>
    </source>
</evidence>
<evidence type="ECO:0000256" key="4">
    <source>
        <dbReference type="ARBA" id="ARBA00023175"/>
    </source>
</evidence>
<evidence type="ECO:0000259" key="8">
    <source>
        <dbReference type="PROSITE" id="PS50067"/>
    </source>
</evidence>
<dbReference type="GO" id="GO:0005524">
    <property type="term" value="F:ATP binding"/>
    <property type="evidence" value="ECO:0007669"/>
    <property type="project" value="UniProtKB-KW"/>
</dbReference>
<dbReference type="SUPFAM" id="SSF52540">
    <property type="entry name" value="P-loop containing nucleoside triphosphate hydrolases"/>
    <property type="match status" value="1"/>
</dbReference>
<proteinExistence type="inferred from homology"/>
<dbReference type="PROSITE" id="PS50067">
    <property type="entry name" value="KINESIN_MOTOR_2"/>
    <property type="match status" value="1"/>
</dbReference>
<feature type="compositionally biased region" description="Basic and acidic residues" evidence="7">
    <location>
        <begin position="466"/>
        <end position="476"/>
    </location>
</feature>
<feature type="compositionally biased region" description="Basic and acidic residues" evidence="7">
    <location>
        <begin position="1"/>
        <end position="18"/>
    </location>
</feature>
<sequence length="488" mass="51420">MPLLEEGERHRHVGETKMNKNSSRSHTIFRMVVESRSTAGGGEVEDSPDDFGAIRVSSLTLVDLAGSERIAKTGAEGQRAREGAAINKSLLTLGTVINRLSEAGASGSGHVPYRDSKLTRILQPALGGNARTAIICAVTPAAPHVEETHSTLRFACRAKRVVNNATVNEVLSDAAVLKRQAREIEELRGILQREGAGADVEAQINSLRAELLRKEQDNERMQSDLAAEKEERERAQRKIDSMTRLMLEGGGGGARGGSGKPSGPGKRENRRETWCPGASQRKRPLLLPGSVVAEGEGDEEEGLGGAAGNGAAHEDAPRAARRSEGAALARLAEESDADNGEAPDAETGRSPAPKRRSGRAAQRRRRRERRLPGRRLLRGAADENRRADHRPGLHAARARSPGRVGRRAGARAAGARGEAGGAGGGGAQAGAPRARGRVAGAPAHRAAGGGQGGAGRGGTGTWRSGGKREGVGRMSRKEIREEEVCTCC</sequence>
<dbReference type="Gene3D" id="3.40.850.10">
    <property type="entry name" value="Kinesin motor domain"/>
    <property type="match status" value="1"/>
</dbReference>
<keyword evidence="1 6" id="KW-0547">Nucleotide-binding</keyword>
<dbReference type="InterPro" id="IPR027417">
    <property type="entry name" value="P-loop_NTPase"/>
</dbReference>
<dbReference type="PANTHER" id="PTHR47968">
    <property type="entry name" value="CENTROMERE PROTEIN E"/>
    <property type="match status" value="1"/>
</dbReference>
<protein>
    <recommendedName>
        <fullName evidence="6">Kinesin-like protein</fullName>
    </recommendedName>
</protein>
<feature type="compositionally biased region" description="Basic and acidic residues" evidence="7">
    <location>
        <begin position="312"/>
        <end position="324"/>
    </location>
</feature>
<feature type="compositionally biased region" description="Basic and acidic residues" evidence="7">
    <location>
        <begin position="380"/>
        <end position="391"/>
    </location>
</feature>
<dbReference type="GO" id="GO:0008017">
    <property type="term" value="F:microtubule binding"/>
    <property type="evidence" value="ECO:0007669"/>
    <property type="project" value="InterPro"/>
</dbReference>
<evidence type="ECO:0000256" key="7">
    <source>
        <dbReference type="SAM" id="MobiDB-lite"/>
    </source>
</evidence>
<dbReference type="AlphaFoldDB" id="A0AAD9IKG3"/>
<evidence type="ECO:0000256" key="5">
    <source>
        <dbReference type="PROSITE-ProRule" id="PRU00283"/>
    </source>
</evidence>
<reference evidence="9" key="1">
    <citation type="submission" date="2021-01" db="EMBL/GenBank/DDBJ databases">
        <authorList>
            <person name="Eckstrom K.M.E."/>
        </authorList>
    </citation>
    <scope>NUCLEOTIDE SEQUENCE</scope>
    <source>
        <strain evidence="9">UVCC 0001</strain>
    </source>
</reference>
<dbReference type="GO" id="GO:0005874">
    <property type="term" value="C:microtubule"/>
    <property type="evidence" value="ECO:0007669"/>
    <property type="project" value="UniProtKB-KW"/>
</dbReference>
<keyword evidence="4 6" id="KW-0505">Motor protein</keyword>
<dbReference type="PANTHER" id="PTHR47968:SF75">
    <property type="entry name" value="CENTROMERE-ASSOCIATED PROTEIN E"/>
    <property type="match status" value="1"/>
</dbReference>
<keyword evidence="3" id="KW-0175">Coiled coil</keyword>
<evidence type="ECO:0000256" key="6">
    <source>
        <dbReference type="RuleBase" id="RU000394"/>
    </source>
</evidence>
<comment type="caution">
    <text evidence="5">Lacks conserved residue(s) required for the propagation of feature annotation.</text>
</comment>
<accession>A0AAD9IKG3</accession>
<dbReference type="GO" id="GO:0003777">
    <property type="term" value="F:microtubule motor activity"/>
    <property type="evidence" value="ECO:0007669"/>
    <property type="project" value="InterPro"/>
</dbReference>
<feature type="region of interest" description="Disordered" evidence="7">
    <location>
        <begin position="215"/>
        <end position="476"/>
    </location>
</feature>
<comment type="caution">
    <text evidence="9">The sequence shown here is derived from an EMBL/GenBank/DDBJ whole genome shotgun (WGS) entry which is preliminary data.</text>
</comment>
<evidence type="ECO:0000256" key="3">
    <source>
        <dbReference type="ARBA" id="ARBA00023054"/>
    </source>
</evidence>
<feature type="compositionally biased region" description="Gly residues" evidence="7">
    <location>
        <begin position="417"/>
        <end position="428"/>
    </location>
</feature>
<evidence type="ECO:0000313" key="9">
    <source>
        <dbReference type="EMBL" id="KAK2080136.1"/>
    </source>
</evidence>
<dbReference type="Proteomes" id="UP001255856">
    <property type="component" value="Unassembled WGS sequence"/>
</dbReference>
<dbReference type="InterPro" id="IPR019821">
    <property type="entry name" value="Kinesin_motor_CS"/>
</dbReference>
<gene>
    <name evidence="9" type="ORF">QBZ16_002532</name>
</gene>
<dbReference type="PRINTS" id="PR00380">
    <property type="entry name" value="KINESINHEAVY"/>
</dbReference>
<evidence type="ECO:0000256" key="2">
    <source>
        <dbReference type="ARBA" id="ARBA00022840"/>
    </source>
</evidence>
<feature type="compositionally biased region" description="Low complexity" evidence="7">
    <location>
        <begin position="429"/>
        <end position="446"/>
    </location>
</feature>
<dbReference type="Pfam" id="PF00225">
    <property type="entry name" value="Kinesin"/>
    <property type="match status" value="1"/>
</dbReference>
<dbReference type="SMART" id="SM00129">
    <property type="entry name" value="KISc"/>
    <property type="match status" value="1"/>
</dbReference>
<feature type="compositionally biased region" description="Basic and acidic residues" evidence="7">
    <location>
        <begin position="215"/>
        <end position="241"/>
    </location>
</feature>
<keyword evidence="10" id="KW-1185">Reference proteome</keyword>
<dbReference type="InterPro" id="IPR036961">
    <property type="entry name" value="Kinesin_motor_dom_sf"/>
</dbReference>
<keyword evidence="2 6" id="KW-0067">ATP-binding</keyword>
<feature type="compositionally biased region" description="Gly residues" evidence="7">
    <location>
        <begin position="248"/>
        <end position="262"/>
    </location>
</feature>
<feature type="compositionally biased region" description="Gly residues" evidence="7">
    <location>
        <begin position="447"/>
        <end position="460"/>
    </location>
</feature>
<feature type="compositionally biased region" description="Acidic residues" evidence="7">
    <location>
        <begin position="334"/>
        <end position="344"/>
    </location>
</feature>
<organism evidence="9 10">
    <name type="scientific">Prototheca wickerhamii</name>
    <dbReference type="NCBI Taxonomy" id="3111"/>
    <lineage>
        <taxon>Eukaryota</taxon>
        <taxon>Viridiplantae</taxon>
        <taxon>Chlorophyta</taxon>
        <taxon>core chlorophytes</taxon>
        <taxon>Trebouxiophyceae</taxon>
        <taxon>Chlorellales</taxon>
        <taxon>Chlorellaceae</taxon>
        <taxon>Prototheca</taxon>
    </lineage>
</organism>
<dbReference type="InterPro" id="IPR027640">
    <property type="entry name" value="Kinesin-like_fam"/>
</dbReference>
<feature type="domain" description="Kinesin motor" evidence="8">
    <location>
        <begin position="1"/>
        <end position="161"/>
    </location>
</feature>
<dbReference type="GO" id="GO:0007018">
    <property type="term" value="P:microtubule-based movement"/>
    <property type="evidence" value="ECO:0007669"/>
    <property type="project" value="InterPro"/>
</dbReference>
<dbReference type="EMBL" id="JASFZW010000002">
    <property type="protein sequence ID" value="KAK2080136.1"/>
    <property type="molecule type" value="Genomic_DNA"/>
</dbReference>
<feature type="compositionally biased region" description="Basic residues" evidence="7">
    <location>
        <begin position="352"/>
        <end position="377"/>
    </location>
</feature>
<name>A0AAD9IKG3_PROWI</name>
<keyword evidence="6" id="KW-0493">Microtubule</keyword>